<gene>
    <name evidence="1" type="ORF">DUI87_08553</name>
</gene>
<proteinExistence type="predicted"/>
<accession>A0A3M0KRX8</accession>
<organism evidence="1 2">
    <name type="scientific">Hirundo rustica rustica</name>
    <dbReference type="NCBI Taxonomy" id="333673"/>
    <lineage>
        <taxon>Eukaryota</taxon>
        <taxon>Metazoa</taxon>
        <taxon>Chordata</taxon>
        <taxon>Craniata</taxon>
        <taxon>Vertebrata</taxon>
        <taxon>Euteleostomi</taxon>
        <taxon>Archelosauria</taxon>
        <taxon>Archosauria</taxon>
        <taxon>Dinosauria</taxon>
        <taxon>Saurischia</taxon>
        <taxon>Theropoda</taxon>
        <taxon>Coelurosauria</taxon>
        <taxon>Aves</taxon>
        <taxon>Neognathae</taxon>
        <taxon>Neoaves</taxon>
        <taxon>Telluraves</taxon>
        <taxon>Australaves</taxon>
        <taxon>Passeriformes</taxon>
        <taxon>Sylvioidea</taxon>
        <taxon>Hirundinidae</taxon>
        <taxon>Hirundo</taxon>
    </lineage>
</organism>
<evidence type="ECO:0000313" key="1">
    <source>
        <dbReference type="EMBL" id="RMC13480.1"/>
    </source>
</evidence>
<keyword evidence="2" id="KW-1185">Reference proteome</keyword>
<dbReference type="AlphaFoldDB" id="A0A3M0KRX8"/>
<dbReference type="Proteomes" id="UP000269221">
    <property type="component" value="Unassembled WGS sequence"/>
</dbReference>
<name>A0A3M0KRX8_HIRRU</name>
<evidence type="ECO:0000313" key="2">
    <source>
        <dbReference type="Proteomes" id="UP000269221"/>
    </source>
</evidence>
<comment type="caution">
    <text evidence="1">The sequence shown here is derived from an EMBL/GenBank/DDBJ whole genome shotgun (WGS) entry which is preliminary data.</text>
</comment>
<sequence length="261" mass="29503">MSVKEQAQSENLSIEKLFVSYVLLDNRESILDSFMSNKQTQLLCGTVTEKEWIAEQASEEKLPKTCTLLVTPHCMHELNYDTCPTVCFVCNPEPANEVFLQVFNSPPEDRRIKGVNSLPMQPWGKLCPVSVSNQPSQGINTAENPADLYHVYNKVKWSNVRLNLMFYDKTEYVLISVSAFQVFVFGEEGCGEVRNLFLRTNIAVTGPRPKRCRTFLMRNQAKCVWHRNPGGISSDVDISTICSLPFGRVVSTGLELNEQII</sequence>
<dbReference type="EMBL" id="QRBI01000105">
    <property type="protein sequence ID" value="RMC13480.1"/>
    <property type="molecule type" value="Genomic_DNA"/>
</dbReference>
<reference evidence="1 2" key="1">
    <citation type="submission" date="2018-07" db="EMBL/GenBank/DDBJ databases">
        <title>A high quality draft genome assembly of the barn swallow (H. rustica rustica).</title>
        <authorList>
            <person name="Formenti G."/>
            <person name="Chiara M."/>
            <person name="Poveda L."/>
            <person name="Francoijs K.-J."/>
            <person name="Bonisoli-Alquati A."/>
            <person name="Canova L."/>
            <person name="Gianfranceschi L."/>
            <person name="Horner D.S."/>
            <person name="Saino N."/>
        </authorList>
    </citation>
    <scope>NUCLEOTIDE SEQUENCE [LARGE SCALE GENOMIC DNA]</scope>
    <source>
        <strain evidence="1">Chelidonia</strain>
        <tissue evidence="1">Blood</tissue>
    </source>
</reference>
<protein>
    <submittedName>
        <fullName evidence="1">Uncharacterized protein</fullName>
    </submittedName>
</protein>